<organism evidence="8">
    <name type="scientific">candidate division WOR-3 bacterium</name>
    <dbReference type="NCBI Taxonomy" id="2052148"/>
    <lineage>
        <taxon>Bacteria</taxon>
        <taxon>Bacteria division WOR-3</taxon>
    </lineage>
</organism>
<feature type="transmembrane region" description="Helical" evidence="7">
    <location>
        <begin position="144"/>
        <end position="174"/>
    </location>
</feature>
<sequence>MLDALINLVSEVLELLGGVADLAVKSLKSLRDIKKIPGPLLEQMNNFGVNSVPIVLFTSVFTGMVTAVQIAYQIRDYAPLDLLGAGVAKMVMIELGPVLTALVIAGRMGAGIAAELGTMRVTEQIDALECMAIDPVRYLVLPRILSGIIMVPILTVLAITVAIAGAAFVSNVVVDLDYTTFFQGIKLHFVPKDLYGGLIKSVFFGLIVSLMGSYYGYYARGGATGVGKATTQAVVSSSLLILLVDYVLGVILFGK</sequence>
<gene>
    <name evidence="8" type="ORF">ENG67_06095</name>
</gene>
<dbReference type="PANTHER" id="PTHR30188:SF4">
    <property type="entry name" value="PROTEIN TRIGALACTOSYLDIACYLGLYCEROL 1, CHLOROPLASTIC"/>
    <property type="match status" value="1"/>
</dbReference>
<comment type="caution">
    <text evidence="8">The sequence shown here is derived from an EMBL/GenBank/DDBJ whole genome shotgun (WGS) entry which is preliminary data.</text>
</comment>
<feature type="transmembrane region" description="Helical" evidence="7">
    <location>
        <begin position="95"/>
        <end position="114"/>
    </location>
</feature>
<evidence type="ECO:0000256" key="4">
    <source>
        <dbReference type="ARBA" id="ARBA00022692"/>
    </source>
</evidence>
<evidence type="ECO:0000256" key="2">
    <source>
        <dbReference type="ARBA" id="ARBA00007556"/>
    </source>
</evidence>
<name>A0A7C0XA27_UNCW3</name>
<feature type="transmembrane region" description="Helical" evidence="7">
    <location>
        <begin position="229"/>
        <end position="253"/>
    </location>
</feature>
<evidence type="ECO:0000256" key="3">
    <source>
        <dbReference type="ARBA" id="ARBA00022448"/>
    </source>
</evidence>
<comment type="subcellular location">
    <subcellularLocation>
        <location evidence="1">Membrane</location>
        <topology evidence="1">Multi-pass membrane protein</topology>
    </subcellularLocation>
</comment>
<dbReference type="InterPro" id="IPR003453">
    <property type="entry name" value="ABC_MlaE_roteobac"/>
</dbReference>
<proteinExistence type="inferred from homology"/>
<keyword evidence="3" id="KW-0813">Transport</keyword>
<dbReference type="InterPro" id="IPR030802">
    <property type="entry name" value="Permease_MalE"/>
</dbReference>
<evidence type="ECO:0000256" key="7">
    <source>
        <dbReference type="RuleBase" id="RU362044"/>
    </source>
</evidence>
<evidence type="ECO:0000256" key="6">
    <source>
        <dbReference type="ARBA" id="ARBA00023136"/>
    </source>
</evidence>
<protein>
    <submittedName>
        <fullName evidence="8">ABC transporter permease</fullName>
    </submittedName>
</protein>
<feature type="transmembrane region" description="Helical" evidence="7">
    <location>
        <begin position="194"/>
        <end position="217"/>
    </location>
</feature>
<feature type="transmembrane region" description="Helical" evidence="7">
    <location>
        <begin position="54"/>
        <end position="74"/>
    </location>
</feature>
<dbReference type="GO" id="GO:0043190">
    <property type="term" value="C:ATP-binding cassette (ABC) transporter complex"/>
    <property type="evidence" value="ECO:0007669"/>
    <property type="project" value="InterPro"/>
</dbReference>
<evidence type="ECO:0000256" key="5">
    <source>
        <dbReference type="ARBA" id="ARBA00022989"/>
    </source>
</evidence>
<dbReference type="PANTHER" id="PTHR30188">
    <property type="entry name" value="ABC TRANSPORTER PERMEASE PROTEIN-RELATED"/>
    <property type="match status" value="1"/>
</dbReference>
<comment type="similarity">
    <text evidence="2 7">Belongs to the MlaE permease family.</text>
</comment>
<dbReference type="Proteomes" id="UP000885931">
    <property type="component" value="Unassembled WGS sequence"/>
</dbReference>
<dbReference type="EMBL" id="DRBW01000224">
    <property type="protein sequence ID" value="HDM90756.1"/>
    <property type="molecule type" value="Genomic_DNA"/>
</dbReference>
<keyword evidence="6 7" id="KW-0472">Membrane</keyword>
<dbReference type="NCBIfam" id="TIGR00056">
    <property type="entry name" value="MlaE family lipid ABC transporter permease subunit"/>
    <property type="match status" value="1"/>
</dbReference>
<accession>A0A7C0XA27</accession>
<dbReference type="Pfam" id="PF02405">
    <property type="entry name" value="MlaE"/>
    <property type="match status" value="1"/>
</dbReference>
<evidence type="ECO:0000313" key="8">
    <source>
        <dbReference type="EMBL" id="HDM90756.1"/>
    </source>
</evidence>
<evidence type="ECO:0000256" key="1">
    <source>
        <dbReference type="ARBA" id="ARBA00004141"/>
    </source>
</evidence>
<keyword evidence="4 7" id="KW-0812">Transmembrane</keyword>
<dbReference type="AlphaFoldDB" id="A0A7C0XA27"/>
<dbReference type="GO" id="GO:0005548">
    <property type="term" value="F:phospholipid transporter activity"/>
    <property type="evidence" value="ECO:0007669"/>
    <property type="project" value="TreeGrafter"/>
</dbReference>
<reference evidence="8" key="1">
    <citation type="journal article" date="2020" name="mSystems">
        <title>Genome- and Community-Level Interaction Insights into Carbon Utilization and Element Cycling Functions of Hydrothermarchaeota in Hydrothermal Sediment.</title>
        <authorList>
            <person name="Zhou Z."/>
            <person name="Liu Y."/>
            <person name="Xu W."/>
            <person name="Pan J."/>
            <person name="Luo Z.H."/>
            <person name="Li M."/>
        </authorList>
    </citation>
    <scope>NUCLEOTIDE SEQUENCE [LARGE SCALE GENOMIC DNA]</scope>
    <source>
        <strain evidence="8">HyVt-237</strain>
    </source>
</reference>
<keyword evidence="5 7" id="KW-1133">Transmembrane helix</keyword>